<dbReference type="OrthoDB" id="2974771at2"/>
<comment type="caution">
    <text evidence="1">The sequence shown here is derived from an EMBL/GenBank/DDBJ whole genome shotgun (WGS) entry which is preliminary data.</text>
</comment>
<reference evidence="1" key="1">
    <citation type="journal article" date="2014" name="Int. J. Syst. Evol. Microbiol.">
        <title>Complete genome sequence of Corynebacterium casei LMG S-19264T (=DSM 44701T), isolated from a smear-ripened cheese.</title>
        <authorList>
            <consortium name="US DOE Joint Genome Institute (JGI-PGF)"/>
            <person name="Walter F."/>
            <person name="Albersmeier A."/>
            <person name="Kalinowski J."/>
            <person name="Ruckert C."/>
        </authorList>
    </citation>
    <scope>NUCLEOTIDE SEQUENCE</scope>
    <source>
        <strain evidence="1">CGMCC 1.6333</strain>
    </source>
</reference>
<gene>
    <name evidence="1" type="ORF">GCM10011351_32030</name>
</gene>
<name>A0A917WZP9_9BACI</name>
<protein>
    <submittedName>
        <fullName evidence="1">Uncharacterized protein</fullName>
    </submittedName>
</protein>
<reference evidence="1" key="2">
    <citation type="submission" date="2020-09" db="EMBL/GenBank/DDBJ databases">
        <authorList>
            <person name="Sun Q."/>
            <person name="Zhou Y."/>
        </authorList>
    </citation>
    <scope>NUCLEOTIDE SEQUENCE</scope>
    <source>
        <strain evidence="1">CGMCC 1.6333</strain>
    </source>
</reference>
<organism evidence="1 2">
    <name type="scientific">Paraliobacillus quinghaiensis</name>
    <dbReference type="NCBI Taxonomy" id="470815"/>
    <lineage>
        <taxon>Bacteria</taxon>
        <taxon>Bacillati</taxon>
        <taxon>Bacillota</taxon>
        <taxon>Bacilli</taxon>
        <taxon>Bacillales</taxon>
        <taxon>Bacillaceae</taxon>
        <taxon>Paraliobacillus</taxon>
    </lineage>
</organism>
<dbReference type="AlphaFoldDB" id="A0A917WZP9"/>
<accession>A0A917WZP9</accession>
<dbReference type="EMBL" id="BMLG01000041">
    <property type="protein sequence ID" value="GGM43646.1"/>
    <property type="molecule type" value="Genomic_DNA"/>
</dbReference>
<evidence type="ECO:0000313" key="2">
    <source>
        <dbReference type="Proteomes" id="UP000618460"/>
    </source>
</evidence>
<dbReference type="RefSeq" id="WP_117157352.1">
    <property type="nucleotide sequence ID" value="NZ_BMLG01000041.1"/>
</dbReference>
<keyword evidence="2" id="KW-1185">Reference proteome</keyword>
<sequence>MFRNKSQKIMCILIFVLALISGVLSSIYFQGVQENQRERELFINHLYFSIDGSINRINNLIENKDEEESLERYIYELEKQLLEADAIIRYGNMFADENIYNTRFFRQASSFLYGVNMTGAVNAQVSAIGESNQLTENDLTLLNTIKGYLENAKQKMYLDETKQENPNLTIDEINEIIMTDLNNDHVKIYKDALK</sequence>
<dbReference type="Proteomes" id="UP000618460">
    <property type="component" value="Unassembled WGS sequence"/>
</dbReference>
<evidence type="ECO:0000313" key="1">
    <source>
        <dbReference type="EMBL" id="GGM43646.1"/>
    </source>
</evidence>
<proteinExistence type="predicted"/>